<evidence type="ECO:0000313" key="2">
    <source>
        <dbReference type="EMBL" id="KAI3432729.1"/>
    </source>
</evidence>
<comment type="caution">
    <text evidence="2">The sequence shown here is derived from an EMBL/GenBank/DDBJ whole genome shotgun (WGS) entry which is preliminary data.</text>
</comment>
<name>A0A9D4YXY2_CHLVU</name>
<keyword evidence="3" id="KW-1185">Reference proteome</keyword>
<accession>A0A9D4YXY2</accession>
<dbReference type="AlphaFoldDB" id="A0A9D4YXY2"/>
<proteinExistence type="predicted"/>
<dbReference type="Proteomes" id="UP001055712">
    <property type="component" value="Unassembled WGS sequence"/>
</dbReference>
<organism evidence="2 3">
    <name type="scientific">Chlorella vulgaris</name>
    <name type="common">Green alga</name>
    <dbReference type="NCBI Taxonomy" id="3077"/>
    <lineage>
        <taxon>Eukaryota</taxon>
        <taxon>Viridiplantae</taxon>
        <taxon>Chlorophyta</taxon>
        <taxon>core chlorophytes</taxon>
        <taxon>Trebouxiophyceae</taxon>
        <taxon>Chlorellales</taxon>
        <taxon>Chlorellaceae</taxon>
        <taxon>Chlorella clade</taxon>
        <taxon>Chlorella</taxon>
    </lineage>
</organism>
<reference evidence="2" key="1">
    <citation type="journal article" date="2019" name="Plant J.">
        <title>Chlorella vulgaris genome assembly and annotation reveals the molecular basis for metabolic acclimation to high light conditions.</title>
        <authorList>
            <person name="Cecchin M."/>
            <person name="Marcolungo L."/>
            <person name="Rossato M."/>
            <person name="Girolomoni L."/>
            <person name="Cosentino E."/>
            <person name="Cuine S."/>
            <person name="Li-Beisson Y."/>
            <person name="Delledonne M."/>
            <person name="Ballottari M."/>
        </authorList>
    </citation>
    <scope>NUCLEOTIDE SEQUENCE</scope>
    <source>
        <strain evidence="2">211/11P</strain>
    </source>
</reference>
<dbReference type="OrthoDB" id="515355at2759"/>
<evidence type="ECO:0000256" key="1">
    <source>
        <dbReference type="SAM" id="MobiDB-lite"/>
    </source>
</evidence>
<evidence type="ECO:0000313" key="3">
    <source>
        <dbReference type="Proteomes" id="UP001055712"/>
    </source>
</evidence>
<sequence length="627" mass="65293">MSDSLVGCPLATTLPHSWAEHSGLGTQMSDIRAYKLGKKRWSYNQVELVLGEVDGGARMASIRQVVHAEGTKFHEAHQDSAVGFHVELESGVKLQARIFLCHDKHASRSGDCSGGGAAADSISGDGAAGVAGSQLHAWHLVTRKDCCKGCSGRVLRSIQRFGRPGNAKRSRNGATKPAVAPAGDAASGSAAAAPAASKKDPKCMYLSLDEACSHVSASAFRLVAGICNRQGSRLLATSVSPLIRVLANNDVPTGAARFKLEARLPADWEGWAPQAPQPSPFSTLTVCSLQKSKVQGRQAKLSTTAAANQFSSTAILPHPHTLSPAAALLQHDAKHQAVQQQPQFSELSGLDEWQLLASSPASDLPQPARIGQASRHLVCSGGSRYAVAAYSSVADYSHADAASTTLTSLSVSSLLDIAHAAAPCGFPEPPTNWLAPGGLAERASNAGNLGRTGDAAAQVEAKRQLSLLGQLKAGLLTASNQEASASNNAVHAASAEPMTWTAVAPAAPHLAEPLSDGGSALAACWEQEVSQLRASSSAQASASAVMPQWQPILHSLMPGAEWLLKDGFCLGMPDSSHCEFGATDEDLGAKLGTMQPSQNELPQIDLMHLDMDIDMVPPFAGDVIASL</sequence>
<gene>
    <name evidence="2" type="ORF">D9Q98_004270</name>
</gene>
<dbReference type="EMBL" id="SIDB01000005">
    <property type="protein sequence ID" value="KAI3432729.1"/>
    <property type="molecule type" value="Genomic_DNA"/>
</dbReference>
<feature type="region of interest" description="Disordered" evidence="1">
    <location>
        <begin position="161"/>
        <end position="193"/>
    </location>
</feature>
<feature type="compositionally biased region" description="Low complexity" evidence="1">
    <location>
        <begin position="176"/>
        <end position="193"/>
    </location>
</feature>
<protein>
    <submittedName>
        <fullName evidence="2">Uncharacterized protein</fullName>
    </submittedName>
</protein>
<reference evidence="2" key="2">
    <citation type="submission" date="2020-11" db="EMBL/GenBank/DDBJ databases">
        <authorList>
            <person name="Cecchin M."/>
            <person name="Marcolungo L."/>
            <person name="Rossato M."/>
            <person name="Girolomoni L."/>
            <person name="Cosentino E."/>
            <person name="Cuine S."/>
            <person name="Li-Beisson Y."/>
            <person name="Delledonne M."/>
            <person name="Ballottari M."/>
        </authorList>
    </citation>
    <scope>NUCLEOTIDE SEQUENCE</scope>
    <source>
        <strain evidence="2">211/11P</strain>
        <tissue evidence="2">Whole cell</tissue>
    </source>
</reference>